<feature type="signal peptide" evidence="1">
    <location>
        <begin position="1"/>
        <end position="18"/>
    </location>
</feature>
<keyword evidence="1" id="KW-0732">Signal</keyword>
<accession>A0A0N4WQ96</accession>
<feature type="chain" id="PRO_5005888656" evidence="1">
    <location>
        <begin position="19"/>
        <end position="125"/>
    </location>
</feature>
<protein>
    <submittedName>
        <fullName evidence="2">Secreted protein</fullName>
    </submittedName>
</protein>
<organism evidence="2">
    <name type="scientific">Haemonchus placei</name>
    <name type="common">Barber's pole worm</name>
    <dbReference type="NCBI Taxonomy" id="6290"/>
    <lineage>
        <taxon>Eukaryota</taxon>
        <taxon>Metazoa</taxon>
        <taxon>Ecdysozoa</taxon>
        <taxon>Nematoda</taxon>
        <taxon>Chromadorea</taxon>
        <taxon>Rhabditida</taxon>
        <taxon>Rhabditina</taxon>
        <taxon>Rhabditomorpha</taxon>
        <taxon>Strongyloidea</taxon>
        <taxon>Trichostrongylidae</taxon>
        <taxon>Haemonchus</taxon>
    </lineage>
</organism>
<name>A0A0N4WQ96_HAEPC</name>
<sequence>LVLCFITVLIFYCQRAFEANDKDSSNTSLAPSSTGRRSQQLQPYWVDGSVYRNRAQKHYDDYHLAAPVAQLSDSGVIRQVPEPSQMAHCRTVVAYFTCFCHRRIFNMSSVAVFSNGVKRIQFRSD</sequence>
<dbReference type="WBParaSite" id="HPLM_0001358901-mRNA-1">
    <property type="protein sequence ID" value="HPLM_0001358901-mRNA-1"/>
    <property type="gene ID" value="HPLM_0001358901"/>
</dbReference>
<dbReference type="AlphaFoldDB" id="A0A0N4WQ96"/>
<evidence type="ECO:0000256" key="1">
    <source>
        <dbReference type="SAM" id="SignalP"/>
    </source>
</evidence>
<proteinExistence type="predicted"/>
<evidence type="ECO:0000313" key="2">
    <source>
        <dbReference type="WBParaSite" id="HPLM_0001358901-mRNA-1"/>
    </source>
</evidence>
<reference evidence="2" key="1">
    <citation type="submission" date="2017-02" db="UniProtKB">
        <authorList>
            <consortium name="WormBaseParasite"/>
        </authorList>
    </citation>
    <scope>IDENTIFICATION</scope>
</reference>